<dbReference type="EMBL" id="JADBJN010000002">
    <property type="protein sequence ID" value="KAG5675853.1"/>
    <property type="molecule type" value="Genomic_DNA"/>
</dbReference>
<dbReference type="InterPro" id="IPR036013">
    <property type="entry name" value="Band_7/SPFH_dom_sf"/>
</dbReference>
<evidence type="ECO:0000313" key="5">
    <source>
        <dbReference type="Proteomes" id="UP001107558"/>
    </source>
</evidence>
<comment type="subcellular location">
    <subcellularLocation>
        <location evidence="2">Mitochondrion inner membrane</location>
    </subcellularLocation>
</comment>
<evidence type="ECO:0000313" key="4">
    <source>
        <dbReference type="EMBL" id="KAG5675853.1"/>
    </source>
</evidence>
<keyword evidence="2" id="KW-0496">Mitochondrion</keyword>
<dbReference type="SMART" id="SM00244">
    <property type="entry name" value="PHB"/>
    <property type="match status" value="1"/>
</dbReference>
<dbReference type="PANTHER" id="PTHR23222:SF0">
    <property type="entry name" value="PROHIBITIN 1"/>
    <property type="match status" value="1"/>
</dbReference>
<proteinExistence type="inferred from homology"/>
<dbReference type="Proteomes" id="UP001107558">
    <property type="component" value="Chromosome 2"/>
</dbReference>
<organism evidence="4 5">
    <name type="scientific">Polypedilum vanderplanki</name>
    <name type="common">Sleeping chironomid midge</name>
    <dbReference type="NCBI Taxonomy" id="319348"/>
    <lineage>
        <taxon>Eukaryota</taxon>
        <taxon>Metazoa</taxon>
        <taxon>Ecdysozoa</taxon>
        <taxon>Arthropoda</taxon>
        <taxon>Hexapoda</taxon>
        <taxon>Insecta</taxon>
        <taxon>Pterygota</taxon>
        <taxon>Neoptera</taxon>
        <taxon>Endopterygota</taxon>
        <taxon>Diptera</taxon>
        <taxon>Nematocera</taxon>
        <taxon>Chironomoidea</taxon>
        <taxon>Chironomidae</taxon>
        <taxon>Chironominae</taxon>
        <taxon>Polypedilum</taxon>
        <taxon>Polypedilum</taxon>
    </lineage>
</organism>
<accession>A0A9J6C1W2</accession>
<dbReference type="GO" id="GO:0005743">
    <property type="term" value="C:mitochondrial inner membrane"/>
    <property type="evidence" value="ECO:0007669"/>
    <property type="project" value="UniProtKB-SubCell"/>
</dbReference>
<gene>
    <name evidence="4" type="ORF">PVAND_005722</name>
</gene>
<evidence type="ECO:0000259" key="3">
    <source>
        <dbReference type="SMART" id="SM00244"/>
    </source>
</evidence>
<dbReference type="Pfam" id="PF01145">
    <property type="entry name" value="Band_7"/>
    <property type="match status" value="1"/>
</dbReference>
<comment type="caution">
    <text evidence="4">The sequence shown here is derived from an EMBL/GenBank/DDBJ whole genome shotgun (WGS) entry which is preliminary data.</text>
</comment>
<keyword evidence="2" id="KW-0999">Mitochondrion inner membrane</keyword>
<dbReference type="InterPro" id="IPR001107">
    <property type="entry name" value="Band_7"/>
</dbReference>
<evidence type="ECO:0000256" key="1">
    <source>
        <dbReference type="ARBA" id="ARBA00009658"/>
    </source>
</evidence>
<dbReference type="SUPFAM" id="SSF117892">
    <property type="entry name" value="Band 7/SPFH domain"/>
    <property type="match status" value="1"/>
</dbReference>
<comment type="similarity">
    <text evidence="1 2">Belongs to the prohibitin family.</text>
</comment>
<evidence type="ECO:0000256" key="2">
    <source>
        <dbReference type="RuleBase" id="RU366048"/>
    </source>
</evidence>
<dbReference type="PANTHER" id="PTHR23222">
    <property type="entry name" value="PROHIBITIN"/>
    <property type="match status" value="1"/>
</dbReference>
<dbReference type="CDD" id="cd03401">
    <property type="entry name" value="SPFH_prohibitin"/>
    <property type="match status" value="1"/>
</dbReference>
<dbReference type="GO" id="GO:0007005">
    <property type="term" value="P:mitochondrion organization"/>
    <property type="evidence" value="ECO:0007669"/>
    <property type="project" value="TreeGrafter"/>
</dbReference>
<dbReference type="PRINTS" id="PR00679">
    <property type="entry name" value="PROHIBITIN"/>
</dbReference>
<name>A0A9J6C1W2_POLVA</name>
<keyword evidence="2" id="KW-0472">Membrane</keyword>
<sequence>MHFLCYVYNKDRSIMATQFLNRIGQLGLGVAIVGGVVNSALYNVDGGHRAVIFDRFTGIKENVTGEGTHFFIPWVQRPIIFDIRSQPRNVPVITGSKDLQNVNITLRILYRPVPDQLPKIYTILGQDYDERVLPSITNEVLKAVVAQFDAGELITQREMVSQKVSEDLTERAKQFGVILDDISITHLTFGKEFTQAVEMKQVAQQEAEKARFLVEKAEHQKKATVISAEGDAEAAQLLSKAFQQAGDGLIELRRIEAAEDIAYQLSRSRGVNYLPSGQGTLLNLPQM</sequence>
<feature type="domain" description="Band 7" evidence="3">
    <location>
        <begin position="40"/>
        <end position="201"/>
    </location>
</feature>
<dbReference type="FunFam" id="3.30.479.30:FF:000001">
    <property type="entry name" value="Prohibitin 2"/>
    <property type="match status" value="1"/>
</dbReference>
<reference evidence="4" key="1">
    <citation type="submission" date="2021-03" db="EMBL/GenBank/DDBJ databases">
        <title>Chromosome level genome of the anhydrobiotic midge Polypedilum vanderplanki.</title>
        <authorList>
            <person name="Yoshida Y."/>
            <person name="Kikawada T."/>
            <person name="Gusev O."/>
        </authorList>
    </citation>
    <scope>NUCLEOTIDE SEQUENCE</scope>
    <source>
        <strain evidence="4">NIAS01</strain>
        <tissue evidence="4">Whole body or cell culture</tissue>
    </source>
</reference>
<dbReference type="Gene3D" id="3.30.479.30">
    <property type="entry name" value="Band 7 domain"/>
    <property type="match status" value="1"/>
</dbReference>
<protein>
    <recommendedName>
        <fullName evidence="2">Prohibitin</fullName>
    </recommendedName>
</protein>
<dbReference type="AlphaFoldDB" id="A0A9J6C1W2"/>
<dbReference type="InterPro" id="IPR000163">
    <property type="entry name" value="Prohibitin"/>
</dbReference>
<keyword evidence="5" id="KW-1185">Reference proteome</keyword>
<dbReference type="OrthoDB" id="275637at2759"/>